<feature type="region of interest" description="Disordered" evidence="1">
    <location>
        <begin position="45"/>
        <end position="70"/>
    </location>
</feature>
<proteinExistence type="predicted"/>
<evidence type="ECO:0000256" key="1">
    <source>
        <dbReference type="SAM" id="MobiDB-lite"/>
    </source>
</evidence>
<evidence type="ECO:0000313" key="3">
    <source>
        <dbReference type="Proteomes" id="UP001187192"/>
    </source>
</evidence>
<comment type="caution">
    <text evidence="2">The sequence shown here is derived from an EMBL/GenBank/DDBJ whole genome shotgun (WGS) entry which is preliminary data.</text>
</comment>
<dbReference type="InterPro" id="IPR022251">
    <property type="entry name" value="DUF3774_wound-induced"/>
</dbReference>
<dbReference type="Pfam" id="PF12609">
    <property type="entry name" value="DUF3774"/>
    <property type="match status" value="1"/>
</dbReference>
<dbReference type="Proteomes" id="UP001187192">
    <property type="component" value="Unassembled WGS sequence"/>
</dbReference>
<accession>A0AA88A7W4</accession>
<feature type="compositionally biased region" description="Polar residues" evidence="1">
    <location>
        <begin position="51"/>
        <end position="62"/>
    </location>
</feature>
<organism evidence="2 3">
    <name type="scientific">Ficus carica</name>
    <name type="common">Common fig</name>
    <dbReference type="NCBI Taxonomy" id="3494"/>
    <lineage>
        <taxon>Eukaryota</taxon>
        <taxon>Viridiplantae</taxon>
        <taxon>Streptophyta</taxon>
        <taxon>Embryophyta</taxon>
        <taxon>Tracheophyta</taxon>
        <taxon>Spermatophyta</taxon>
        <taxon>Magnoliopsida</taxon>
        <taxon>eudicotyledons</taxon>
        <taxon>Gunneridae</taxon>
        <taxon>Pentapetalae</taxon>
        <taxon>rosids</taxon>
        <taxon>fabids</taxon>
        <taxon>Rosales</taxon>
        <taxon>Moraceae</taxon>
        <taxon>Ficeae</taxon>
        <taxon>Ficus</taxon>
    </lineage>
</organism>
<name>A0AA88A7W4_FICCA</name>
<keyword evidence="3" id="KW-1185">Reference proteome</keyword>
<evidence type="ECO:0000313" key="2">
    <source>
        <dbReference type="EMBL" id="GMN50924.1"/>
    </source>
</evidence>
<gene>
    <name evidence="2" type="ORF">TIFTF001_020080</name>
</gene>
<sequence length="89" mass="9602">MSCSSRGINVATNTMEGQGDYRSSSKWSYCVSTVHNGGHKKYFSGSGGEAYSTTSPPSSNGLGRTDSRKQAAAEKSLLKVMYFNCWTQS</sequence>
<dbReference type="AlphaFoldDB" id="A0AA88A7W4"/>
<protein>
    <submittedName>
        <fullName evidence="2">Uncharacterized protein</fullName>
    </submittedName>
</protein>
<dbReference type="EMBL" id="BTGU01000035">
    <property type="protein sequence ID" value="GMN50924.1"/>
    <property type="molecule type" value="Genomic_DNA"/>
</dbReference>
<reference evidence="2" key="1">
    <citation type="submission" date="2023-07" db="EMBL/GenBank/DDBJ databases">
        <title>draft genome sequence of fig (Ficus carica).</title>
        <authorList>
            <person name="Takahashi T."/>
            <person name="Nishimura K."/>
        </authorList>
    </citation>
    <scope>NUCLEOTIDE SEQUENCE</scope>
</reference>